<dbReference type="Proteomes" id="UP000812961">
    <property type="component" value="Unassembled WGS sequence"/>
</dbReference>
<accession>A0ABS7GA23</accession>
<dbReference type="RefSeq" id="WP_220249724.1">
    <property type="nucleotide sequence ID" value="NZ_JAICCF010000002.1"/>
</dbReference>
<evidence type="ECO:0000313" key="3">
    <source>
        <dbReference type="Proteomes" id="UP000812961"/>
    </source>
</evidence>
<evidence type="ECO:0000313" key="2">
    <source>
        <dbReference type="EMBL" id="MBW8684505.1"/>
    </source>
</evidence>
<gene>
    <name evidence="2" type="ORF">K1Y79_09190</name>
</gene>
<dbReference type="EMBL" id="JAICCF010000002">
    <property type="protein sequence ID" value="MBW8684505.1"/>
    <property type="molecule type" value="Genomic_DNA"/>
</dbReference>
<protein>
    <submittedName>
        <fullName evidence="2">Uncharacterized protein</fullName>
    </submittedName>
</protein>
<reference evidence="2 3" key="1">
    <citation type="submission" date="2021-08" db="EMBL/GenBank/DDBJ databases">
        <title>The genome sequence of Chitinophaga sp. B61.</title>
        <authorList>
            <person name="Zhang X."/>
        </authorList>
    </citation>
    <scope>NUCLEOTIDE SEQUENCE [LARGE SCALE GENOMIC DNA]</scope>
    <source>
        <strain evidence="2 3">B61</strain>
    </source>
</reference>
<evidence type="ECO:0000256" key="1">
    <source>
        <dbReference type="SAM" id="SignalP"/>
    </source>
</evidence>
<comment type="caution">
    <text evidence="2">The sequence shown here is derived from an EMBL/GenBank/DDBJ whole genome shotgun (WGS) entry which is preliminary data.</text>
</comment>
<keyword evidence="1" id="KW-0732">Signal</keyword>
<organism evidence="2 3">
    <name type="scientific">Chitinophaga rhizophila</name>
    <dbReference type="NCBI Taxonomy" id="2866212"/>
    <lineage>
        <taxon>Bacteria</taxon>
        <taxon>Pseudomonadati</taxon>
        <taxon>Bacteroidota</taxon>
        <taxon>Chitinophagia</taxon>
        <taxon>Chitinophagales</taxon>
        <taxon>Chitinophagaceae</taxon>
        <taxon>Chitinophaga</taxon>
    </lineage>
</organism>
<proteinExistence type="predicted"/>
<feature type="signal peptide" evidence="1">
    <location>
        <begin position="1"/>
        <end position="21"/>
    </location>
</feature>
<feature type="chain" id="PRO_5045285762" evidence="1">
    <location>
        <begin position="22"/>
        <end position="333"/>
    </location>
</feature>
<keyword evidence="3" id="KW-1185">Reference proteome</keyword>
<sequence length="333" mass="36999">MKTLFLLICLMANGLLMPVNAQQHMTDTPNLAMFGRGIYPGDDTTYLQLKNAGFNTIMLSSFYIHANGDVYSGDDHANPIIHNGKYTGSREWLQRVAALRQAPTAVTRIEILLEGRWYNQPPNTYDHIQDWYDSSKTVAGIVTGLGPNSTLYNICRIFKEEIGVDAVCIDDESVYNSTCIGALGEMIGQLGMRMTLCPFRKPAFWKDVICRSKPGLIDAIYLQCYDGGRNNKPGDWKKKLETDLPVYPIFLCRGAFSTCAAVHNSKTPADIKADMVSFKKDYPEMKGGAIWQLADVKSYINNNCAGKTPESGTAVSVVQYMSELKNSLQEGLE</sequence>
<name>A0ABS7GA23_9BACT</name>